<evidence type="ECO:0000256" key="1">
    <source>
        <dbReference type="SAM" id="MobiDB-lite"/>
    </source>
</evidence>
<gene>
    <name evidence="2" type="ORF">FJTKL_15499</name>
</gene>
<protein>
    <submittedName>
        <fullName evidence="2">Uncharacterized protein</fullName>
    </submittedName>
</protein>
<evidence type="ECO:0000313" key="2">
    <source>
        <dbReference type="EMBL" id="KAL2290373.1"/>
    </source>
</evidence>
<evidence type="ECO:0000313" key="3">
    <source>
        <dbReference type="Proteomes" id="UP001600888"/>
    </source>
</evidence>
<proteinExistence type="predicted"/>
<accession>A0ABR4F6S2</accession>
<comment type="caution">
    <text evidence="2">The sequence shown here is derived from an EMBL/GenBank/DDBJ whole genome shotgun (WGS) entry which is preliminary data.</text>
</comment>
<keyword evidence="3" id="KW-1185">Reference proteome</keyword>
<feature type="compositionally biased region" description="Polar residues" evidence="1">
    <location>
        <begin position="332"/>
        <end position="361"/>
    </location>
</feature>
<feature type="compositionally biased region" description="Polar residues" evidence="1">
    <location>
        <begin position="9"/>
        <end position="32"/>
    </location>
</feature>
<dbReference type="EMBL" id="JBAWTH010000009">
    <property type="protein sequence ID" value="KAL2290373.1"/>
    <property type="molecule type" value="Genomic_DNA"/>
</dbReference>
<sequence length="460" mass="49525">MLRAHQDQENLVSIHQANAATKQHGASRTLQPKTPGARYPKTPLKVPLNDENIVRGLGGKSVLTNKTKGDKAQWQTPAEPRTERPVLGDKTTNTKARQQAIGKTPAIGDIEKSQVKPTTVSRTKPAANKADSSKLQILQDITSDPLSTEPDTNAPPPEPLPYESDVWPDGVLTFDGIRPQNRLKGHFEYYHNRKDENGMTRLDREMEAARVRRHKEAEAKIREDMEQGFKWDLGLLESPKKRKVVPAKDPEATGKPLVRPGSTTKAPPTIASRRAASALGMAGKTPTASTAFTANLQRKPLAPKSAAATNPSKLPSFMQPNRARPAAPSAAVTSRQRPSSTAGLAASRSTLGYSKGRSASSALHDGTAQDQQHVRSGSEARSRVFSRTASGTSDSTVTPASYAKDNASPKPDFVSIFDVTPRPDEDESGSLFGSSSGGGPDDLFGAIEHDEDEFQLELGP</sequence>
<feature type="compositionally biased region" description="Basic and acidic residues" evidence="1">
    <location>
        <begin position="372"/>
        <end position="382"/>
    </location>
</feature>
<organism evidence="2 3">
    <name type="scientific">Diaporthe vaccinii</name>
    <dbReference type="NCBI Taxonomy" id="105482"/>
    <lineage>
        <taxon>Eukaryota</taxon>
        <taxon>Fungi</taxon>
        <taxon>Dikarya</taxon>
        <taxon>Ascomycota</taxon>
        <taxon>Pezizomycotina</taxon>
        <taxon>Sordariomycetes</taxon>
        <taxon>Sordariomycetidae</taxon>
        <taxon>Diaporthales</taxon>
        <taxon>Diaporthaceae</taxon>
        <taxon>Diaporthe</taxon>
        <taxon>Diaporthe eres species complex</taxon>
    </lineage>
</organism>
<reference evidence="2 3" key="1">
    <citation type="submission" date="2024-03" db="EMBL/GenBank/DDBJ databases">
        <title>A high-quality draft genome sequence of Diaporthe vaccinii, a causative agent of upright dieback and viscid rot disease in cranberry plants.</title>
        <authorList>
            <person name="Sarrasin M."/>
            <person name="Lang B.F."/>
            <person name="Burger G."/>
        </authorList>
    </citation>
    <scope>NUCLEOTIDE SEQUENCE [LARGE SCALE GENOMIC DNA]</scope>
    <source>
        <strain evidence="2 3">IS7</strain>
    </source>
</reference>
<feature type="region of interest" description="Disordered" evidence="1">
    <location>
        <begin position="1"/>
        <end position="136"/>
    </location>
</feature>
<name>A0ABR4F6S2_9PEZI</name>
<feature type="region of interest" description="Disordered" evidence="1">
    <location>
        <begin position="242"/>
        <end position="460"/>
    </location>
</feature>
<feature type="compositionally biased region" description="Polar residues" evidence="1">
    <location>
        <begin position="286"/>
        <end position="296"/>
    </location>
</feature>
<feature type="compositionally biased region" description="Polar residues" evidence="1">
    <location>
        <begin position="385"/>
        <end position="399"/>
    </location>
</feature>
<feature type="compositionally biased region" description="Low complexity" evidence="1">
    <location>
        <begin position="322"/>
        <end position="331"/>
    </location>
</feature>
<dbReference type="Proteomes" id="UP001600888">
    <property type="component" value="Unassembled WGS sequence"/>
</dbReference>
<feature type="compositionally biased region" description="Acidic residues" evidence="1">
    <location>
        <begin position="449"/>
        <end position="460"/>
    </location>
</feature>